<dbReference type="SUPFAM" id="SSF52540">
    <property type="entry name" value="P-loop containing nucleoside triphosphate hydrolases"/>
    <property type="match status" value="1"/>
</dbReference>
<evidence type="ECO:0000256" key="1">
    <source>
        <dbReference type="ARBA" id="ARBA00005417"/>
    </source>
</evidence>
<dbReference type="InterPro" id="IPR017871">
    <property type="entry name" value="ABC_transporter-like_CS"/>
</dbReference>
<dbReference type="PROSITE" id="PS00211">
    <property type="entry name" value="ABC_TRANSPORTER_1"/>
    <property type="match status" value="1"/>
</dbReference>
<keyword evidence="7" id="KW-1185">Reference proteome</keyword>
<keyword evidence="4 6" id="KW-0067">ATP-binding</keyword>
<dbReference type="InterPro" id="IPR003439">
    <property type="entry name" value="ABC_transporter-like_ATP-bd"/>
</dbReference>
<dbReference type="Gene3D" id="3.40.50.300">
    <property type="entry name" value="P-loop containing nucleotide triphosphate hydrolases"/>
    <property type="match status" value="1"/>
</dbReference>
<dbReference type="PANTHER" id="PTHR42711">
    <property type="entry name" value="ABC TRANSPORTER ATP-BINDING PROTEIN"/>
    <property type="match status" value="1"/>
</dbReference>
<evidence type="ECO:0000259" key="5">
    <source>
        <dbReference type="PROSITE" id="PS50893"/>
    </source>
</evidence>
<dbReference type="HOGENOM" id="CLU_000604_1_2_14"/>
<name>A0A097ST92_9BACT</name>
<dbReference type="PANTHER" id="PTHR42711:SF5">
    <property type="entry name" value="ABC TRANSPORTER ATP-BINDING PROTEIN NATA"/>
    <property type="match status" value="1"/>
</dbReference>
<evidence type="ECO:0000313" key="7">
    <source>
        <dbReference type="Proteomes" id="UP000030066"/>
    </source>
</evidence>
<protein>
    <submittedName>
        <fullName evidence="6">ABC transporter ATP-binding protein</fullName>
    </submittedName>
</protein>
<dbReference type="InterPro" id="IPR027417">
    <property type="entry name" value="P-loop_NTPase"/>
</dbReference>
<evidence type="ECO:0000256" key="2">
    <source>
        <dbReference type="ARBA" id="ARBA00022448"/>
    </source>
</evidence>
<evidence type="ECO:0000256" key="3">
    <source>
        <dbReference type="ARBA" id="ARBA00022741"/>
    </source>
</evidence>
<dbReference type="PROSITE" id="PS50893">
    <property type="entry name" value="ABC_TRANSPORTER_2"/>
    <property type="match status" value="1"/>
</dbReference>
<keyword evidence="3" id="KW-0547">Nucleotide-binding</keyword>
<keyword evidence="2" id="KW-0813">Transport</keyword>
<reference evidence="6 7" key="1">
    <citation type="journal article" date="2014" name="PLoS ONE">
        <title>An emerging Mycoplasma associated with trichomoniasis, vaginal infection and disease.</title>
        <authorList>
            <consortium name="Vaginal Microbiome Consortium"/>
            <person name="Fettweis J.M."/>
            <person name="Serrano M.G."/>
            <person name="Huang B."/>
            <person name="Brooks J.P."/>
            <person name="Glascock A.L."/>
            <person name="Sheth N.U."/>
            <person name="Strauss J.F.III."/>
            <person name="Jefferson K.K."/>
            <person name="Buck G.A."/>
        </authorList>
    </citation>
    <scope>NUCLEOTIDE SEQUENCE [LARGE SCALE GENOMIC DNA]</scope>
    <source>
        <strain evidence="6 7">VCU_M1</strain>
    </source>
</reference>
<evidence type="ECO:0000313" key="6">
    <source>
        <dbReference type="EMBL" id="AIV03809.1"/>
    </source>
</evidence>
<dbReference type="GO" id="GO:0005524">
    <property type="term" value="F:ATP binding"/>
    <property type="evidence" value="ECO:0007669"/>
    <property type="project" value="UniProtKB-KW"/>
</dbReference>
<feature type="domain" description="ABC transporter" evidence="5">
    <location>
        <begin position="133"/>
        <end position="363"/>
    </location>
</feature>
<dbReference type="KEGG" id="mgj:MGM1_4430"/>
<comment type="similarity">
    <text evidence="1">Belongs to the ABC transporter superfamily.</text>
</comment>
<dbReference type="EMBL" id="CP007711">
    <property type="protein sequence ID" value="AIV03809.1"/>
    <property type="molecule type" value="Genomic_DNA"/>
</dbReference>
<dbReference type="Proteomes" id="UP000030066">
    <property type="component" value="Chromosome"/>
</dbReference>
<gene>
    <name evidence="6" type="ORF">MGM1_4430</name>
</gene>
<dbReference type="SMART" id="SM00382">
    <property type="entry name" value="AAA"/>
    <property type="match status" value="1"/>
</dbReference>
<sequence>MQLNNEQILLKFLEDEKFFNEHINELVSIHTINMNYFHQIDELKKRRKEKNVRLFNYYKQLFIAYQEKNKLIKQQKQTLKTLKEIIDLHGNNSDWIKRLKIIREQILDVGSKNKKFLTYDLCVYEQSKIKPVLFVRNLTKYYRHKKISTIDNLTFNVYPGEFHAFIGANGAGKTTTIKSLITSYYNWSGTVLINGYKNTDEKAKAKIGYIPEKAVFPENLSTYEYLKWMVLLSGVDKAKAKQHIEEQLKSFGMWNMRKRSPNTFSSGQKKKILLIQTLIHDPDIIIMDEPVANLDPKARIDFFDQLIKLKAMKKSIFISSHVLAELDVYADSLTILDGGKIVYSGKKDTLLKKYDKKEYALTLEIKHHKTLIKYLDENKIEYSINEEHNETFIIKNINEKQLEDLQMFLISHKLFFQSFNKINVSLEDIYRKLIVYGSRDTMQENIANNKTEGETRVKHAGKIY</sequence>
<dbReference type="GO" id="GO:0016887">
    <property type="term" value="F:ATP hydrolysis activity"/>
    <property type="evidence" value="ECO:0007669"/>
    <property type="project" value="InterPro"/>
</dbReference>
<dbReference type="AlphaFoldDB" id="A0A097ST92"/>
<dbReference type="CDD" id="cd03230">
    <property type="entry name" value="ABC_DR_subfamily_A"/>
    <property type="match status" value="1"/>
</dbReference>
<accession>A0A097ST92</accession>
<organism evidence="6 7">
    <name type="scientific">Candidatus Malacoplasma girerdii</name>
    <dbReference type="NCBI Taxonomy" id="1318617"/>
    <lineage>
        <taxon>Bacteria</taxon>
        <taxon>Bacillati</taxon>
        <taxon>Mycoplasmatota</taxon>
        <taxon>Mycoplasmoidales</taxon>
        <taxon>Mycoplasmoidaceae</taxon>
        <taxon>Malacoplasma</taxon>
    </lineage>
</organism>
<dbReference type="STRING" id="1318617.MGM1_4430"/>
<dbReference type="InterPro" id="IPR003593">
    <property type="entry name" value="AAA+_ATPase"/>
</dbReference>
<evidence type="ECO:0000256" key="4">
    <source>
        <dbReference type="ARBA" id="ARBA00022840"/>
    </source>
</evidence>
<dbReference type="Pfam" id="PF00005">
    <property type="entry name" value="ABC_tran"/>
    <property type="match status" value="1"/>
</dbReference>
<proteinExistence type="inferred from homology"/>
<dbReference type="InterPro" id="IPR050763">
    <property type="entry name" value="ABC_transporter_ATP-binding"/>
</dbReference>
<dbReference type="eggNOG" id="COG1131">
    <property type="taxonomic scope" value="Bacteria"/>
</dbReference>